<dbReference type="EMBL" id="NRRV01000019">
    <property type="protein sequence ID" value="MBK1630942.1"/>
    <property type="molecule type" value="Genomic_DNA"/>
</dbReference>
<evidence type="ECO:0000313" key="1">
    <source>
        <dbReference type="EMBL" id="MBK1630942.1"/>
    </source>
</evidence>
<proteinExistence type="predicted"/>
<protein>
    <recommendedName>
        <fullName evidence="3">CopG family transcriptional regulator</fullName>
    </recommendedName>
</protein>
<evidence type="ECO:0000313" key="2">
    <source>
        <dbReference type="Proteomes" id="UP000748752"/>
    </source>
</evidence>
<name>A0ABS1CGH0_9GAMM</name>
<evidence type="ECO:0008006" key="3">
    <source>
        <dbReference type="Google" id="ProtNLM"/>
    </source>
</evidence>
<dbReference type="RefSeq" id="WP_200236345.1">
    <property type="nucleotide sequence ID" value="NZ_NRRV01000019.1"/>
</dbReference>
<keyword evidence="2" id="KW-1185">Reference proteome</keyword>
<dbReference type="Proteomes" id="UP000748752">
    <property type="component" value="Unassembled WGS sequence"/>
</dbReference>
<reference evidence="1 2" key="1">
    <citation type="journal article" date="2020" name="Microorganisms">
        <title>Osmotic Adaptation and Compatible Solute Biosynthesis of Phototrophic Bacteria as Revealed from Genome Analyses.</title>
        <authorList>
            <person name="Imhoff J.F."/>
            <person name="Rahn T."/>
            <person name="Kunzel S."/>
            <person name="Keller A."/>
            <person name="Neulinger S.C."/>
        </authorList>
    </citation>
    <scope>NUCLEOTIDE SEQUENCE [LARGE SCALE GENOMIC DNA]</scope>
    <source>
        <strain evidence="1 2">DSM 6210</strain>
    </source>
</reference>
<gene>
    <name evidence="1" type="ORF">CKO31_09350</name>
</gene>
<comment type="caution">
    <text evidence="1">The sequence shown here is derived from an EMBL/GenBank/DDBJ whole genome shotgun (WGS) entry which is preliminary data.</text>
</comment>
<accession>A0ABS1CGH0</accession>
<sequence length="63" mass="7178">MPQLYFSVERPLADELARRAAAENLPLSQYLARLVRQQVQSEWPEGYLSAVIGCCAVEDWEIP</sequence>
<organism evidence="1 2">
    <name type="scientific">Thiohalocapsa halophila</name>
    <dbReference type="NCBI Taxonomy" id="69359"/>
    <lineage>
        <taxon>Bacteria</taxon>
        <taxon>Pseudomonadati</taxon>
        <taxon>Pseudomonadota</taxon>
        <taxon>Gammaproteobacteria</taxon>
        <taxon>Chromatiales</taxon>
        <taxon>Chromatiaceae</taxon>
        <taxon>Thiohalocapsa</taxon>
    </lineage>
</organism>